<evidence type="ECO:0000313" key="5">
    <source>
        <dbReference type="EMBL" id="OMJ73544.1"/>
    </source>
</evidence>
<comment type="subcellular location">
    <subcellularLocation>
        <location evidence="1">Endoplasmic reticulum</location>
    </subcellularLocation>
</comment>
<dbReference type="GO" id="GO:0016491">
    <property type="term" value="F:oxidoreductase activity"/>
    <property type="evidence" value="ECO:0007669"/>
    <property type="project" value="UniProtKB-KW"/>
</dbReference>
<dbReference type="PRINTS" id="PR00081">
    <property type="entry name" value="GDHRDH"/>
</dbReference>
<dbReference type="SUPFAM" id="SSF51735">
    <property type="entry name" value="NAD(P)-binding Rossmann-fold domains"/>
    <property type="match status" value="1"/>
</dbReference>
<comment type="similarity">
    <text evidence="2">Belongs to the short-chain dehydrogenases/reductases (SDR) family.</text>
</comment>
<keyword evidence="4" id="KW-0472">Membrane</keyword>
<dbReference type="EMBL" id="MPUH01000814">
    <property type="protein sequence ID" value="OMJ73544.1"/>
    <property type="molecule type" value="Genomic_DNA"/>
</dbReference>
<dbReference type="GO" id="GO:0005783">
    <property type="term" value="C:endoplasmic reticulum"/>
    <property type="evidence" value="ECO:0007669"/>
    <property type="project" value="UniProtKB-SubCell"/>
</dbReference>
<dbReference type="OrthoDB" id="1393670at2759"/>
<dbReference type="PIRSF" id="PIRSF000126">
    <property type="entry name" value="11-beta-HSD1"/>
    <property type="match status" value="1"/>
</dbReference>
<keyword evidence="6" id="KW-1185">Reference proteome</keyword>
<dbReference type="AlphaFoldDB" id="A0A1R2B9U9"/>
<evidence type="ECO:0000313" key="6">
    <source>
        <dbReference type="Proteomes" id="UP000187209"/>
    </source>
</evidence>
<protein>
    <submittedName>
        <fullName evidence="5">Uncharacterized protein</fullName>
    </submittedName>
</protein>
<dbReference type="InterPro" id="IPR020904">
    <property type="entry name" value="Sc_DH/Rdtase_CS"/>
</dbReference>
<evidence type="ECO:0000256" key="4">
    <source>
        <dbReference type="SAM" id="Phobius"/>
    </source>
</evidence>
<accession>A0A1R2B9U9</accession>
<name>A0A1R2B9U9_9CILI</name>
<dbReference type="InterPro" id="IPR002347">
    <property type="entry name" value="SDR_fam"/>
</dbReference>
<dbReference type="InterPro" id="IPR051019">
    <property type="entry name" value="VLCFA-Steroid_DH"/>
</dbReference>
<keyword evidence="3" id="KW-0560">Oxidoreductase</keyword>
<dbReference type="Gene3D" id="3.40.50.720">
    <property type="entry name" value="NAD(P)-binding Rossmann-like Domain"/>
    <property type="match status" value="1"/>
</dbReference>
<dbReference type="PANTHER" id="PTHR43899">
    <property type="entry name" value="RH59310P"/>
    <property type="match status" value="1"/>
</dbReference>
<comment type="caution">
    <text evidence="5">The sequence shown here is derived from an EMBL/GenBank/DDBJ whole genome shotgun (WGS) entry which is preliminary data.</text>
</comment>
<keyword evidence="4" id="KW-0812">Transmembrane</keyword>
<organism evidence="5 6">
    <name type="scientific">Stentor coeruleus</name>
    <dbReference type="NCBI Taxonomy" id="5963"/>
    <lineage>
        <taxon>Eukaryota</taxon>
        <taxon>Sar</taxon>
        <taxon>Alveolata</taxon>
        <taxon>Ciliophora</taxon>
        <taxon>Postciliodesmatophora</taxon>
        <taxon>Heterotrichea</taxon>
        <taxon>Heterotrichida</taxon>
        <taxon>Stentoridae</taxon>
        <taxon>Stentor</taxon>
    </lineage>
</organism>
<reference evidence="5 6" key="1">
    <citation type="submission" date="2016-11" db="EMBL/GenBank/DDBJ databases">
        <title>The macronuclear genome of Stentor coeruleus: a giant cell with tiny introns.</title>
        <authorList>
            <person name="Slabodnick M."/>
            <person name="Ruby J.G."/>
            <person name="Reiff S.B."/>
            <person name="Swart E.C."/>
            <person name="Gosai S."/>
            <person name="Prabakaran S."/>
            <person name="Witkowska E."/>
            <person name="Larue G.E."/>
            <person name="Fisher S."/>
            <person name="Freeman R.M."/>
            <person name="Gunawardena J."/>
            <person name="Chu W."/>
            <person name="Stover N.A."/>
            <person name="Gregory B.D."/>
            <person name="Nowacki M."/>
            <person name="Derisi J."/>
            <person name="Roy S.W."/>
            <person name="Marshall W.F."/>
            <person name="Sood P."/>
        </authorList>
    </citation>
    <scope>NUCLEOTIDE SEQUENCE [LARGE SCALE GENOMIC DNA]</scope>
    <source>
        <strain evidence="5">WM001</strain>
    </source>
</reference>
<dbReference type="Proteomes" id="UP000187209">
    <property type="component" value="Unassembled WGS sequence"/>
</dbReference>
<evidence type="ECO:0000256" key="1">
    <source>
        <dbReference type="ARBA" id="ARBA00004240"/>
    </source>
</evidence>
<sequence>MLCECILFIVGFCYLARISLELLNIILGIFEWGNDYTFQPDTWAIITACTDGFGLGFAEELAKKGFNIVQIGRNPSKLNKSAQSLKDKYNIQVVNIEYDFYNCPKDPILFYNKVSSQIKDLDIGVLVNNVGVGHVKEFLYSEKNILHMLALNIFPIVFMTKAFLEKTYLRKQTGIINVSSISAVCPLQNLSVYSSCKAFDLIFSLVFSLDMNIQNKCTGSNVEVLCIQPSLIESPATQYIKEKPMILTKNACAKKTIDLLGKRVYSSGHWKHAVMYVVMNFCSVLVPICGKKFSKPYEY</sequence>
<evidence type="ECO:0000256" key="3">
    <source>
        <dbReference type="ARBA" id="ARBA00023002"/>
    </source>
</evidence>
<dbReference type="Pfam" id="PF00106">
    <property type="entry name" value="adh_short"/>
    <property type="match status" value="1"/>
</dbReference>
<dbReference type="PROSITE" id="PS00061">
    <property type="entry name" value="ADH_SHORT"/>
    <property type="match status" value="1"/>
</dbReference>
<gene>
    <name evidence="5" type="ORF">SteCoe_27736</name>
</gene>
<evidence type="ECO:0000256" key="2">
    <source>
        <dbReference type="ARBA" id="ARBA00006484"/>
    </source>
</evidence>
<feature type="transmembrane region" description="Helical" evidence="4">
    <location>
        <begin position="145"/>
        <end position="164"/>
    </location>
</feature>
<dbReference type="PANTHER" id="PTHR43899:SF13">
    <property type="entry name" value="RH59310P"/>
    <property type="match status" value="1"/>
</dbReference>
<dbReference type="InterPro" id="IPR036291">
    <property type="entry name" value="NAD(P)-bd_dom_sf"/>
</dbReference>
<feature type="transmembrane region" description="Helical" evidence="4">
    <location>
        <begin position="7"/>
        <end position="30"/>
    </location>
</feature>
<proteinExistence type="inferred from homology"/>
<keyword evidence="4" id="KW-1133">Transmembrane helix</keyword>